<dbReference type="SUPFAM" id="SSF55874">
    <property type="entry name" value="ATPase domain of HSP90 chaperone/DNA topoisomerase II/histidine kinase"/>
    <property type="match status" value="1"/>
</dbReference>
<dbReference type="SMART" id="SM00388">
    <property type="entry name" value="HisKA"/>
    <property type="match status" value="1"/>
</dbReference>
<keyword evidence="11" id="KW-1185">Reference proteome</keyword>
<dbReference type="PROSITE" id="PS50109">
    <property type="entry name" value="HIS_KIN"/>
    <property type="match status" value="1"/>
</dbReference>
<keyword evidence="3 5" id="KW-0597">Phosphoprotein</keyword>
<dbReference type="Gene3D" id="3.30.565.10">
    <property type="entry name" value="Histidine kinase-like ATPase, C-terminal domain"/>
    <property type="match status" value="1"/>
</dbReference>
<dbReference type="SMART" id="SM00387">
    <property type="entry name" value="HATPase_c"/>
    <property type="match status" value="1"/>
</dbReference>
<dbReference type="PANTHER" id="PTHR45339:SF1">
    <property type="entry name" value="HYBRID SIGNAL TRANSDUCTION HISTIDINE KINASE J"/>
    <property type="match status" value="1"/>
</dbReference>
<dbReference type="CDD" id="cd16922">
    <property type="entry name" value="HATPase_EvgS-ArcB-TorS-like"/>
    <property type="match status" value="1"/>
</dbReference>
<keyword evidence="10" id="KW-0067">ATP-binding</keyword>
<dbReference type="Gene3D" id="1.10.287.130">
    <property type="match status" value="1"/>
</dbReference>
<dbReference type="Pfam" id="PF00512">
    <property type="entry name" value="HisKA"/>
    <property type="match status" value="1"/>
</dbReference>
<gene>
    <name evidence="10" type="ORF">QF118_09080</name>
</gene>
<evidence type="ECO:0000259" key="8">
    <source>
        <dbReference type="PROSITE" id="PS50109"/>
    </source>
</evidence>
<dbReference type="RefSeq" id="WP_282302302.1">
    <property type="nucleotide sequence ID" value="NZ_CP124616.1"/>
</dbReference>
<organism evidence="10 11">
    <name type="scientific">Tropicibacter oceani</name>
    <dbReference type="NCBI Taxonomy" id="3058420"/>
    <lineage>
        <taxon>Bacteria</taxon>
        <taxon>Pseudomonadati</taxon>
        <taxon>Pseudomonadota</taxon>
        <taxon>Alphaproteobacteria</taxon>
        <taxon>Rhodobacterales</taxon>
        <taxon>Roseobacteraceae</taxon>
        <taxon>Tropicibacter</taxon>
    </lineage>
</organism>
<name>A0ABY8QNQ9_9RHOB</name>
<keyword evidence="10" id="KW-0547">Nucleotide-binding</keyword>
<feature type="region of interest" description="Disordered" evidence="7">
    <location>
        <begin position="450"/>
        <end position="471"/>
    </location>
</feature>
<dbReference type="InterPro" id="IPR011006">
    <property type="entry name" value="CheY-like_superfamily"/>
</dbReference>
<dbReference type="SUPFAM" id="SSF52172">
    <property type="entry name" value="CheY-like"/>
    <property type="match status" value="1"/>
</dbReference>
<feature type="modified residue" description="4-aspartylphosphate" evidence="5">
    <location>
        <position position="369"/>
    </location>
</feature>
<evidence type="ECO:0000256" key="5">
    <source>
        <dbReference type="PROSITE-ProRule" id="PRU00169"/>
    </source>
</evidence>
<dbReference type="GO" id="GO:0005524">
    <property type="term" value="F:ATP binding"/>
    <property type="evidence" value="ECO:0007669"/>
    <property type="project" value="UniProtKB-KW"/>
</dbReference>
<dbReference type="InterPro" id="IPR036890">
    <property type="entry name" value="HATPase_C_sf"/>
</dbReference>
<accession>A0ABY8QNQ9</accession>
<reference evidence="10 11" key="1">
    <citation type="submission" date="2023-05" db="EMBL/GenBank/DDBJ databases">
        <title>YMD87, complete Genome.</title>
        <authorList>
            <person name="Zhang J."/>
            <person name="Xu X."/>
        </authorList>
    </citation>
    <scope>NUCLEOTIDE SEQUENCE [LARGE SCALE GENOMIC DNA]</scope>
    <source>
        <strain evidence="10 11">YMD87</strain>
    </source>
</reference>
<dbReference type="InterPro" id="IPR036097">
    <property type="entry name" value="HisK_dim/P_sf"/>
</dbReference>
<dbReference type="InterPro" id="IPR005467">
    <property type="entry name" value="His_kinase_dom"/>
</dbReference>
<dbReference type="Pfam" id="PF00072">
    <property type="entry name" value="Response_reg"/>
    <property type="match status" value="1"/>
</dbReference>
<dbReference type="InterPro" id="IPR003594">
    <property type="entry name" value="HATPase_dom"/>
</dbReference>
<feature type="coiled-coil region" evidence="6">
    <location>
        <begin position="31"/>
        <end position="65"/>
    </location>
</feature>
<evidence type="ECO:0000256" key="1">
    <source>
        <dbReference type="ARBA" id="ARBA00000085"/>
    </source>
</evidence>
<keyword evidence="6" id="KW-0175">Coiled coil</keyword>
<feature type="domain" description="Histidine kinase" evidence="8">
    <location>
        <begin position="79"/>
        <end position="295"/>
    </location>
</feature>
<dbReference type="PRINTS" id="PR00344">
    <property type="entry name" value="BCTRLSENSOR"/>
</dbReference>
<dbReference type="Proteomes" id="UP001241605">
    <property type="component" value="Chromosome"/>
</dbReference>
<dbReference type="EC" id="2.7.13.3" evidence="2"/>
<evidence type="ECO:0000256" key="7">
    <source>
        <dbReference type="SAM" id="MobiDB-lite"/>
    </source>
</evidence>
<dbReference type="InterPro" id="IPR003661">
    <property type="entry name" value="HisK_dim/P_dom"/>
</dbReference>
<dbReference type="InterPro" id="IPR001789">
    <property type="entry name" value="Sig_transdc_resp-reg_receiver"/>
</dbReference>
<dbReference type="InterPro" id="IPR004358">
    <property type="entry name" value="Sig_transdc_His_kin-like_C"/>
</dbReference>
<evidence type="ECO:0000256" key="3">
    <source>
        <dbReference type="ARBA" id="ARBA00022553"/>
    </source>
</evidence>
<dbReference type="SUPFAM" id="SSF47384">
    <property type="entry name" value="Homodimeric domain of signal transducing histidine kinase"/>
    <property type="match status" value="1"/>
</dbReference>
<sequence>MTPPSDKVSRQRYERERLARKEVESLLEVKSRALYQANEELRAQARHLEEEVRRRTADLEAAKTLAEHASEAKSSFLAMISHEIRTPLNGLLGMGAALSESGLNDEQAEMVSLMQSSGDMLLSLLNDILDLSKIEARQMEIESIGFDLPALVEEQCQMYAPRAREKGLSFALHIEDSARRHIQSDPTRLRQVISNLFSNATKFTTSGGIEVRLWVEDGQVRCRVSDTGPGVDPSRQDSLFKAFSQAESSITRRFGGTGLGLAISREMCRLMGGDLVYDAREGGGSEFVASIAAREAVSPPDGHDSADADYEMILVSQPWRVLAAEDNMTNQQVLRLMLRRYGLDMVMVNDGAAAVAAHCSNPFDLILMDVNMPEMNGLEAASYIRQFEIARDLPRVPIIALTANAMTHQVQDYLRQGIDAHVAKPVRREVLARAMAGMLAPLCQGPEAPSGAAADQAECAPSASVLTKDST</sequence>
<evidence type="ECO:0000256" key="4">
    <source>
        <dbReference type="ARBA" id="ARBA00023012"/>
    </source>
</evidence>
<proteinExistence type="predicted"/>
<feature type="domain" description="Response regulatory" evidence="9">
    <location>
        <begin position="320"/>
        <end position="439"/>
    </location>
</feature>
<dbReference type="EMBL" id="CP124616">
    <property type="protein sequence ID" value="WGW05678.1"/>
    <property type="molecule type" value="Genomic_DNA"/>
</dbReference>
<dbReference type="SMART" id="SM00448">
    <property type="entry name" value="REC"/>
    <property type="match status" value="1"/>
</dbReference>
<dbReference type="CDD" id="cd00082">
    <property type="entry name" value="HisKA"/>
    <property type="match status" value="1"/>
</dbReference>
<evidence type="ECO:0000313" key="11">
    <source>
        <dbReference type="Proteomes" id="UP001241605"/>
    </source>
</evidence>
<dbReference type="PROSITE" id="PS50110">
    <property type="entry name" value="RESPONSE_REGULATORY"/>
    <property type="match status" value="1"/>
</dbReference>
<evidence type="ECO:0000256" key="6">
    <source>
        <dbReference type="SAM" id="Coils"/>
    </source>
</evidence>
<evidence type="ECO:0000313" key="10">
    <source>
        <dbReference type="EMBL" id="WGW05678.1"/>
    </source>
</evidence>
<dbReference type="CDD" id="cd17546">
    <property type="entry name" value="REC_hyHK_CKI1_RcsC-like"/>
    <property type="match status" value="1"/>
</dbReference>
<evidence type="ECO:0000259" key="9">
    <source>
        <dbReference type="PROSITE" id="PS50110"/>
    </source>
</evidence>
<protein>
    <recommendedName>
        <fullName evidence="2">histidine kinase</fullName>
        <ecNumber evidence="2">2.7.13.3</ecNumber>
    </recommendedName>
</protein>
<dbReference type="Gene3D" id="3.40.50.2300">
    <property type="match status" value="1"/>
</dbReference>
<evidence type="ECO:0000256" key="2">
    <source>
        <dbReference type="ARBA" id="ARBA00012438"/>
    </source>
</evidence>
<keyword evidence="4" id="KW-0902">Two-component regulatory system</keyword>
<dbReference type="PANTHER" id="PTHR45339">
    <property type="entry name" value="HYBRID SIGNAL TRANSDUCTION HISTIDINE KINASE J"/>
    <property type="match status" value="1"/>
</dbReference>
<comment type="catalytic activity">
    <reaction evidence="1">
        <text>ATP + protein L-histidine = ADP + protein N-phospho-L-histidine.</text>
        <dbReference type="EC" id="2.7.13.3"/>
    </reaction>
</comment>
<dbReference type="Pfam" id="PF02518">
    <property type="entry name" value="HATPase_c"/>
    <property type="match status" value="1"/>
</dbReference>